<dbReference type="InterPro" id="IPR013902">
    <property type="entry name" value="Mug135-like_C"/>
</dbReference>
<comment type="similarity">
    <text evidence="1">Belongs to the UPF0612 family.</text>
</comment>
<feature type="domain" description="Mug135-like C-terminal" evidence="2">
    <location>
        <begin position="44"/>
        <end position="124"/>
    </location>
</feature>
<dbReference type="Proteomes" id="UP000217790">
    <property type="component" value="Unassembled WGS sequence"/>
</dbReference>
<evidence type="ECO:0000259" key="2">
    <source>
        <dbReference type="Pfam" id="PF08593"/>
    </source>
</evidence>
<protein>
    <recommendedName>
        <fullName evidence="2">Mug135-like C-terminal domain-containing protein</fullName>
    </recommendedName>
</protein>
<dbReference type="AlphaFoldDB" id="A0A2H3EE26"/>
<dbReference type="Pfam" id="PF08593">
    <property type="entry name" value="Mug135_C"/>
    <property type="match status" value="1"/>
</dbReference>
<dbReference type="OrthoDB" id="2965212at2759"/>
<accession>A0A2H3EE26</accession>
<evidence type="ECO:0000313" key="4">
    <source>
        <dbReference type="Proteomes" id="UP000217790"/>
    </source>
</evidence>
<reference evidence="4" key="1">
    <citation type="journal article" date="2017" name="Nat. Ecol. Evol.">
        <title>Genome expansion and lineage-specific genetic innovations in the forest pathogenic fungi Armillaria.</title>
        <authorList>
            <person name="Sipos G."/>
            <person name="Prasanna A.N."/>
            <person name="Walter M.C."/>
            <person name="O'Connor E."/>
            <person name="Balint B."/>
            <person name="Krizsan K."/>
            <person name="Kiss B."/>
            <person name="Hess J."/>
            <person name="Varga T."/>
            <person name="Slot J."/>
            <person name="Riley R."/>
            <person name="Boka B."/>
            <person name="Rigling D."/>
            <person name="Barry K."/>
            <person name="Lee J."/>
            <person name="Mihaltcheva S."/>
            <person name="LaButti K."/>
            <person name="Lipzen A."/>
            <person name="Waldron R."/>
            <person name="Moloney N.M."/>
            <person name="Sperisen C."/>
            <person name="Kredics L."/>
            <person name="Vagvoelgyi C."/>
            <person name="Patrignani A."/>
            <person name="Fitzpatrick D."/>
            <person name="Nagy I."/>
            <person name="Doyle S."/>
            <person name="Anderson J.B."/>
            <person name="Grigoriev I.V."/>
            <person name="Gueldener U."/>
            <person name="Muensterkoetter M."/>
            <person name="Nagy L.G."/>
        </authorList>
    </citation>
    <scope>NUCLEOTIDE SEQUENCE [LARGE SCALE GENOMIC DNA]</scope>
    <source>
        <strain evidence="4">Ar21-2</strain>
    </source>
</reference>
<organism evidence="3 4">
    <name type="scientific">Armillaria gallica</name>
    <name type="common">Bulbous honey fungus</name>
    <name type="synonym">Armillaria bulbosa</name>
    <dbReference type="NCBI Taxonomy" id="47427"/>
    <lineage>
        <taxon>Eukaryota</taxon>
        <taxon>Fungi</taxon>
        <taxon>Dikarya</taxon>
        <taxon>Basidiomycota</taxon>
        <taxon>Agaricomycotina</taxon>
        <taxon>Agaricomycetes</taxon>
        <taxon>Agaricomycetidae</taxon>
        <taxon>Agaricales</taxon>
        <taxon>Marasmiineae</taxon>
        <taxon>Physalacriaceae</taxon>
        <taxon>Armillaria</taxon>
    </lineage>
</organism>
<dbReference type="OMA" id="CEHIGCR"/>
<dbReference type="EMBL" id="KZ293648">
    <property type="protein sequence ID" value="PBK98683.1"/>
    <property type="molecule type" value="Genomic_DNA"/>
</dbReference>
<sequence length="129" mass="14838">MSNDNRRSGIRLADPGPKFKLVKELEELRQILLIGSAVTDARWHNHRCGDGSSSPYKIVPFYYLAEDPENQRITLLPELRTAQDIRNLDDDQLNSYLAGYFLGGWCRASRKKKLTRLCEHIGCREAVFE</sequence>
<proteinExistence type="inferred from homology"/>
<gene>
    <name evidence="3" type="ORF">ARMGADRAFT_1009070</name>
</gene>
<name>A0A2H3EE26_ARMGA</name>
<evidence type="ECO:0000313" key="3">
    <source>
        <dbReference type="EMBL" id="PBK98683.1"/>
    </source>
</evidence>
<dbReference type="InParanoid" id="A0A2H3EE26"/>
<evidence type="ECO:0000256" key="1">
    <source>
        <dbReference type="ARBA" id="ARBA00005788"/>
    </source>
</evidence>
<keyword evidence="4" id="KW-1185">Reference proteome</keyword>